<dbReference type="InterPro" id="IPR006059">
    <property type="entry name" value="SBP"/>
</dbReference>
<dbReference type="EMBL" id="DF820465">
    <property type="protein sequence ID" value="GAK56635.1"/>
    <property type="molecule type" value="Genomic_DNA"/>
</dbReference>
<dbReference type="AlphaFoldDB" id="A0A081BWD0"/>
<accession>A0A081BWD0</accession>
<dbReference type="Gene3D" id="3.40.190.10">
    <property type="entry name" value="Periplasmic binding protein-like II"/>
    <property type="match status" value="2"/>
</dbReference>
<dbReference type="CDD" id="cd13585">
    <property type="entry name" value="PBP2_TMBP_like"/>
    <property type="match status" value="1"/>
</dbReference>
<sequence>MKKSVVFWVVIVSISLLLPCFPGNAKAEGWGNIDWQQFKGTELNVLATAMPVSEVYKKRIEKFEELTGIKVNFELLNDVDRRKKQLVDFSSGMGEYDLGNIGFSNREEFAQPGYLEPLEQYLEDPKLTDKAWYNFADYPKDVIASGYSKDKLVFVPFTAEYFLLWYRKDIFNDLGLSVPKNFEELRATSEKLDEARKAGKIKEYAWIERQMPGASEAGWNLFCTANRFGGFDFINFGEMVSYVNTPKGHEVLDYYTSMVKQFAPPGSGNWTWGEIAVAFKTEQVAMTTGGNASYAYLENPKESKVAGRVGYAPPPMAEGGKDPLWVWGWGMNKDSKHKGAAWLFIQWATSPTLMQEIAPEYGCPARQSSYANPAYVQAMPSQEFIDAQLYMMTQGVNPYPQLIHAKYAEGADIVSKEMSNIIAGIKDVKQAAADADQALIKLGYKPAE</sequence>
<keyword evidence="3" id="KW-1185">Reference proteome</keyword>
<dbReference type="Pfam" id="PF01547">
    <property type="entry name" value="SBP_bac_1"/>
    <property type="match status" value="1"/>
</dbReference>
<gene>
    <name evidence="2" type="ORF">U27_03598</name>
</gene>
<protein>
    <submittedName>
        <fullName evidence="2">Putative sugar ABC transporter, periplasmic component</fullName>
    </submittedName>
</protein>
<dbReference type="HOGENOM" id="CLU_031285_9_2_0"/>
<evidence type="ECO:0000313" key="3">
    <source>
        <dbReference type="Proteomes" id="UP000030661"/>
    </source>
</evidence>
<dbReference type="eggNOG" id="COG1653">
    <property type="taxonomic scope" value="Bacteria"/>
</dbReference>
<dbReference type="InterPro" id="IPR050490">
    <property type="entry name" value="Bact_solute-bd_prot1"/>
</dbReference>
<dbReference type="SUPFAM" id="SSF53850">
    <property type="entry name" value="Periplasmic binding protein-like II"/>
    <property type="match status" value="1"/>
</dbReference>
<dbReference type="PANTHER" id="PTHR43649">
    <property type="entry name" value="ARABINOSE-BINDING PROTEIN-RELATED"/>
    <property type="match status" value="1"/>
</dbReference>
<organism evidence="2">
    <name type="scientific">Vecturithrix granuli</name>
    <dbReference type="NCBI Taxonomy" id="1499967"/>
    <lineage>
        <taxon>Bacteria</taxon>
        <taxon>Candidatus Moduliflexota</taxon>
        <taxon>Candidatus Vecturitrichia</taxon>
        <taxon>Candidatus Vecturitrichales</taxon>
        <taxon>Candidatus Vecturitrichaceae</taxon>
        <taxon>Candidatus Vecturithrix</taxon>
    </lineage>
</organism>
<dbReference type="PANTHER" id="PTHR43649:SF12">
    <property type="entry name" value="DIACETYLCHITOBIOSE BINDING PROTEIN DASA"/>
    <property type="match status" value="1"/>
</dbReference>
<dbReference type="Proteomes" id="UP000030661">
    <property type="component" value="Unassembled WGS sequence"/>
</dbReference>
<keyword evidence="1" id="KW-0732">Signal</keyword>
<evidence type="ECO:0000256" key="1">
    <source>
        <dbReference type="SAM" id="SignalP"/>
    </source>
</evidence>
<dbReference type="STRING" id="1499967.U27_03598"/>
<proteinExistence type="predicted"/>
<feature type="chain" id="PRO_5001755349" evidence="1">
    <location>
        <begin position="28"/>
        <end position="448"/>
    </location>
</feature>
<reference evidence="2" key="1">
    <citation type="journal article" date="2015" name="PeerJ">
        <title>First genomic representation of candidate bacterial phylum KSB3 points to enhanced environmental sensing as a trigger of wastewater bulking.</title>
        <authorList>
            <person name="Sekiguchi Y."/>
            <person name="Ohashi A."/>
            <person name="Parks D.H."/>
            <person name="Yamauchi T."/>
            <person name="Tyson G.W."/>
            <person name="Hugenholtz P."/>
        </authorList>
    </citation>
    <scope>NUCLEOTIDE SEQUENCE [LARGE SCALE GENOMIC DNA]</scope>
</reference>
<feature type="signal peptide" evidence="1">
    <location>
        <begin position="1"/>
        <end position="27"/>
    </location>
</feature>
<name>A0A081BWD0_VECG1</name>
<evidence type="ECO:0000313" key="2">
    <source>
        <dbReference type="EMBL" id="GAK56635.1"/>
    </source>
</evidence>